<dbReference type="AlphaFoldDB" id="A0A6G1WR00"/>
<evidence type="ECO:0000313" key="1">
    <source>
        <dbReference type="EMBL" id="MQW72159.1"/>
    </source>
</evidence>
<name>A0A6G1WR00_9HYPH</name>
<protein>
    <submittedName>
        <fullName evidence="1">Uncharacterized protein</fullName>
    </submittedName>
</protein>
<sequence>MPDPILLPTLPWRDCQFDPINPTDVSMMEGRRSEEQAAGTPFWKAQYTTNWMTPAFYGLFDAFVMKSSSRGAPFLGYDLFRPRPIAHNNGKPLSGTKAGGGAFNGGAVLQSITNSRTIVVSGLPAGFKLSSGDYVELRKSVLIRSLHRIVENATANASGVVTLSIMFGLDTQHFTTSATVHLEKPSCVMSIDPGSVAAPKSWAGREASFSATEMFFS</sequence>
<organism evidence="1">
    <name type="scientific">Sinorhizobium medicae</name>
    <dbReference type="NCBI Taxonomy" id="110321"/>
    <lineage>
        <taxon>Bacteria</taxon>
        <taxon>Pseudomonadati</taxon>
        <taxon>Pseudomonadota</taxon>
        <taxon>Alphaproteobacteria</taxon>
        <taxon>Hyphomicrobiales</taxon>
        <taxon>Rhizobiaceae</taxon>
        <taxon>Sinorhizobium/Ensifer group</taxon>
        <taxon>Sinorhizobium</taxon>
    </lineage>
</organism>
<proteinExistence type="predicted"/>
<comment type="caution">
    <text evidence="1">The sequence shown here is derived from an EMBL/GenBank/DDBJ whole genome shotgun (WGS) entry which is preliminary data.</text>
</comment>
<dbReference type="RefSeq" id="WP_017275434.1">
    <property type="nucleotide sequence ID" value="NZ_WISB01000140.1"/>
</dbReference>
<accession>A0A6G1WR00</accession>
<reference evidence="1" key="1">
    <citation type="journal article" date="2013" name="Genome Biol.">
        <title>Comparative genomics of the core and accessory genomes of 48 Sinorhizobium strains comprising five genospecies.</title>
        <authorList>
            <person name="Sugawara M."/>
            <person name="Epstein B."/>
            <person name="Badgley B.D."/>
            <person name="Unno T."/>
            <person name="Xu L."/>
            <person name="Reese J."/>
            <person name="Gyaneshwar P."/>
            <person name="Denny R."/>
            <person name="Mudge J."/>
            <person name="Bharti A.K."/>
            <person name="Farmer A.D."/>
            <person name="May G.D."/>
            <person name="Woodward J.E."/>
            <person name="Medigue C."/>
            <person name="Vallenet D."/>
            <person name="Lajus A."/>
            <person name="Rouy Z."/>
            <person name="Martinez-Vaz B."/>
            <person name="Tiffin P."/>
            <person name="Young N.D."/>
            <person name="Sadowsky M.J."/>
        </authorList>
    </citation>
    <scope>NUCLEOTIDE SEQUENCE</scope>
    <source>
        <strain evidence="1">M1</strain>
    </source>
</reference>
<dbReference type="EMBL" id="WISB01000140">
    <property type="protein sequence ID" value="MQW72159.1"/>
    <property type="molecule type" value="Genomic_DNA"/>
</dbReference>
<gene>
    <name evidence="1" type="ORF">GHJ91_24195</name>
</gene>